<comment type="caution">
    <text evidence="1">The sequence shown here is derived from an EMBL/GenBank/DDBJ whole genome shotgun (WGS) entry which is preliminary data.</text>
</comment>
<gene>
    <name evidence="1" type="ORF">PXEA_LOCUS15329</name>
</gene>
<dbReference type="AlphaFoldDB" id="A0A3S5A7B3"/>
<organism evidence="1 2">
    <name type="scientific">Protopolystoma xenopodis</name>
    <dbReference type="NCBI Taxonomy" id="117903"/>
    <lineage>
        <taxon>Eukaryota</taxon>
        <taxon>Metazoa</taxon>
        <taxon>Spiralia</taxon>
        <taxon>Lophotrochozoa</taxon>
        <taxon>Platyhelminthes</taxon>
        <taxon>Monogenea</taxon>
        <taxon>Polyopisthocotylea</taxon>
        <taxon>Polystomatidea</taxon>
        <taxon>Polystomatidae</taxon>
        <taxon>Protopolystoma</taxon>
    </lineage>
</organism>
<keyword evidence="2" id="KW-1185">Reference proteome</keyword>
<evidence type="ECO:0000313" key="1">
    <source>
        <dbReference type="EMBL" id="VEL21889.1"/>
    </source>
</evidence>
<accession>A0A3S5A7B3</accession>
<dbReference type="Proteomes" id="UP000784294">
    <property type="component" value="Unassembled WGS sequence"/>
</dbReference>
<sequence>MQKKVRKRLQLAVIAGRPSFCGCTAVSASFAIKLWDVTARRQAVCTIDIVAFLRSECEATFRHLASVSEWQESVFRRETHHNVATSELQLPTEA</sequence>
<name>A0A3S5A7B3_9PLAT</name>
<proteinExistence type="predicted"/>
<dbReference type="EMBL" id="CAAALY010053622">
    <property type="protein sequence ID" value="VEL21889.1"/>
    <property type="molecule type" value="Genomic_DNA"/>
</dbReference>
<reference evidence="1" key="1">
    <citation type="submission" date="2018-11" db="EMBL/GenBank/DDBJ databases">
        <authorList>
            <consortium name="Pathogen Informatics"/>
        </authorList>
    </citation>
    <scope>NUCLEOTIDE SEQUENCE</scope>
</reference>
<protein>
    <submittedName>
        <fullName evidence="1">Uncharacterized protein</fullName>
    </submittedName>
</protein>
<evidence type="ECO:0000313" key="2">
    <source>
        <dbReference type="Proteomes" id="UP000784294"/>
    </source>
</evidence>